<dbReference type="OrthoDB" id="648861at2759"/>
<keyword evidence="6" id="KW-0406">Ion transport</keyword>
<evidence type="ECO:0000256" key="3">
    <source>
        <dbReference type="ARBA" id="ARBA00022692"/>
    </source>
</evidence>
<evidence type="ECO:0000256" key="4">
    <source>
        <dbReference type="ARBA" id="ARBA00022989"/>
    </source>
</evidence>
<evidence type="ECO:0000256" key="1">
    <source>
        <dbReference type="ARBA" id="ARBA00004141"/>
    </source>
</evidence>
<keyword evidence="8" id="KW-1185">Reference proteome</keyword>
<dbReference type="GO" id="GO:0016020">
    <property type="term" value="C:membrane"/>
    <property type="evidence" value="ECO:0007669"/>
    <property type="project" value="UniProtKB-SubCell"/>
</dbReference>
<evidence type="ECO:0000313" key="8">
    <source>
        <dbReference type="Proteomes" id="UP000019373"/>
    </source>
</evidence>
<dbReference type="EMBL" id="KE721016">
    <property type="protein sequence ID" value="ERF72903.1"/>
    <property type="molecule type" value="Genomic_DNA"/>
</dbReference>
<dbReference type="RefSeq" id="XP_007801447.1">
    <property type="nucleotide sequence ID" value="XM_007803256.1"/>
</dbReference>
<comment type="subcellular location">
    <subcellularLocation>
        <location evidence="1 6">Membrane</location>
        <topology evidence="1 6">Multi-pass membrane protein</topology>
    </subcellularLocation>
</comment>
<dbReference type="PANTHER" id="PTHR11660">
    <property type="entry name" value="SOLUTE CARRIER FAMILY 40 MEMBER"/>
    <property type="match status" value="1"/>
</dbReference>
<keyword evidence="3" id="KW-0812">Transmembrane</keyword>
<dbReference type="GO" id="GO:0005381">
    <property type="term" value="F:iron ion transmembrane transporter activity"/>
    <property type="evidence" value="ECO:0007669"/>
    <property type="project" value="UniProtKB-UniRule"/>
</dbReference>
<protein>
    <recommendedName>
        <fullName evidence="6">Solute carrier family 40 member</fullName>
    </recommendedName>
</protein>
<evidence type="ECO:0000256" key="6">
    <source>
        <dbReference type="RuleBase" id="RU365065"/>
    </source>
</evidence>
<organism evidence="7 8">
    <name type="scientific">Endocarpon pusillum (strain Z07020 / HMAS-L-300199)</name>
    <name type="common">Lichen-forming fungus</name>
    <dbReference type="NCBI Taxonomy" id="1263415"/>
    <lineage>
        <taxon>Eukaryota</taxon>
        <taxon>Fungi</taxon>
        <taxon>Dikarya</taxon>
        <taxon>Ascomycota</taxon>
        <taxon>Pezizomycotina</taxon>
        <taxon>Eurotiomycetes</taxon>
        <taxon>Chaetothyriomycetidae</taxon>
        <taxon>Verrucariales</taxon>
        <taxon>Verrucariaceae</taxon>
        <taxon>Endocarpon</taxon>
    </lineage>
</organism>
<dbReference type="Proteomes" id="UP000019373">
    <property type="component" value="Unassembled WGS sequence"/>
</dbReference>
<gene>
    <name evidence="7" type="ORF">EPUS_08731</name>
</gene>
<evidence type="ECO:0000256" key="2">
    <source>
        <dbReference type="ARBA" id="ARBA00022448"/>
    </source>
</evidence>
<dbReference type="PANTHER" id="PTHR11660:SF57">
    <property type="entry name" value="SOLUTE CARRIER FAMILY 40 MEMBER"/>
    <property type="match status" value="1"/>
</dbReference>
<dbReference type="AlphaFoldDB" id="U1GL13"/>
<keyword evidence="5" id="KW-0472">Membrane</keyword>
<comment type="function">
    <text evidence="6">May be involved in iron transport and iron homeostasis.</text>
</comment>
<dbReference type="eggNOG" id="KOG2601">
    <property type="taxonomic scope" value="Eukaryota"/>
</dbReference>
<sequence>MSSSRFPTEEQSSELGHYAMDRVGDIELDQLLEDEGASTQEPERSASAISPPAKVVSGITLRLYISHFLSTWNSRVFEFGAVLFIAEIFPGTLLPVSVYAVVRAASAILLSSKVGRYIDVNDRLKVVRGSIGKSIKECSP</sequence>
<comment type="similarity">
    <text evidence="6">Belongs to the ferroportin (FP) (TC 2.A.100) family. SLC40A subfamily.</text>
</comment>
<reference evidence="8" key="1">
    <citation type="journal article" date="2014" name="BMC Genomics">
        <title>Genome characteristics reveal the impact of lichenization on lichen-forming fungus Endocarpon pusillum Hedwig (Verrucariales, Ascomycota).</title>
        <authorList>
            <person name="Wang Y.-Y."/>
            <person name="Liu B."/>
            <person name="Zhang X.-Y."/>
            <person name="Zhou Q.-M."/>
            <person name="Zhang T."/>
            <person name="Li H."/>
            <person name="Yu Y.-F."/>
            <person name="Zhang X.-L."/>
            <person name="Hao X.-Y."/>
            <person name="Wang M."/>
            <person name="Wang L."/>
            <person name="Wei J.-C."/>
        </authorList>
    </citation>
    <scope>NUCLEOTIDE SEQUENCE [LARGE SCALE GENOMIC DNA]</scope>
    <source>
        <strain evidence="8">Z07020 / HMAS-L-300199</strain>
    </source>
</reference>
<dbReference type="HOGENOM" id="CLU_1835163_0_0_1"/>
<name>U1GL13_ENDPU</name>
<keyword evidence="2 6" id="KW-0813">Transport</keyword>
<dbReference type="Pfam" id="PF06963">
    <property type="entry name" value="FPN1"/>
    <property type="match status" value="1"/>
</dbReference>
<dbReference type="InterPro" id="IPR009716">
    <property type="entry name" value="Ferroportin-1"/>
</dbReference>
<accession>U1GL13</accession>
<evidence type="ECO:0000256" key="5">
    <source>
        <dbReference type="ARBA" id="ARBA00023136"/>
    </source>
</evidence>
<evidence type="ECO:0000313" key="7">
    <source>
        <dbReference type="EMBL" id="ERF72903.1"/>
    </source>
</evidence>
<dbReference type="GeneID" id="19243575"/>
<keyword evidence="4" id="KW-1133">Transmembrane helix</keyword>
<proteinExistence type="inferred from homology"/>